<evidence type="ECO:0000313" key="3">
    <source>
        <dbReference type="EMBL" id="MEV0362112.1"/>
    </source>
</evidence>
<organism evidence="3 4">
    <name type="scientific">Nocardia fusca</name>
    <dbReference type="NCBI Taxonomy" id="941183"/>
    <lineage>
        <taxon>Bacteria</taxon>
        <taxon>Bacillati</taxon>
        <taxon>Actinomycetota</taxon>
        <taxon>Actinomycetes</taxon>
        <taxon>Mycobacteriales</taxon>
        <taxon>Nocardiaceae</taxon>
        <taxon>Nocardia</taxon>
    </lineage>
</organism>
<name>A0ABV3F320_9NOCA</name>
<accession>A0ABV3F320</accession>
<proteinExistence type="inferred from homology"/>
<gene>
    <name evidence="3" type="ORF">AB0H72_05345</name>
</gene>
<evidence type="ECO:0000313" key="4">
    <source>
        <dbReference type="Proteomes" id="UP001551658"/>
    </source>
</evidence>
<dbReference type="CDD" id="cd00408">
    <property type="entry name" value="DHDPS-like"/>
    <property type="match status" value="1"/>
</dbReference>
<comment type="similarity">
    <text evidence="1">Belongs to the DapA family.</text>
</comment>
<dbReference type="GO" id="GO:0008747">
    <property type="term" value="F:N-acetylneuraminate lyase activity"/>
    <property type="evidence" value="ECO:0007669"/>
    <property type="project" value="UniProtKB-EC"/>
</dbReference>
<dbReference type="Gene3D" id="3.20.20.70">
    <property type="entry name" value="Aldolase class I"/>
    <property type="match status" value="1"/>
</dbReference>
<dbReference type="SMART" id="SM01130">
    <property type="entry name" value="DHDPS"/>
    <property type="match status" value="1"/>
</dbReference>
<protein>
    <submittedName>
        <fullName evidence="3">Dihydrodipicolinate synthase family protein</fullName>
        <ecNumber evidence="3">4.1.3.3</ecNumber>
        <ecNumber evidence="3">4.2.1.41</ecNumber>
        <ecNumber evidence="3">4.3.3.7</ecNumber>
    </submittedName>
</protein>
<dbReference type="SUPFAM" id="SSF51569">
    <property type="entry name" value="Aldolase"/>
    <property type="match status" value="1"/>
</dbReference>
<dbReference type="InterPro" id="IPR013785">
    <property type="entry name" value="Aldolase_TIM"/>
</dbReference>
<dbReference type="GO" id="GO:0008840">
    <property type="term" value="F:4-hydroxy-tetrahydrodipicolinate synthase activity"/>
    <property type="evidence" value="ECO:0007669"/>
    <property type="project" value="UniProtKB-EC"/>
</dbReference>
<dbReference type="EC" id="4.1.3.3" evidence="3"/>
<dbReference type="EC" id="4.2.1.41" evidence="3"/>
<dbReference type="EMBL" id="JBFAIH010000002">
    <property type="protein sequence ID" value="MEV0362112.1"/>
    <property type="molecule type" value="Genomic_DNA"/>
</dbReference>
<dbReference type="GO" id="GO:0047448">
    <property type="term" value="F:5-dehydro-4-deoxyglucarate dehydratase activity"/>
    <property type="evidence" value="ECO:0007669"/>
    <property type="project" value="UniProtKB-EC"/>
</dbReference>
<dbReference type="InterPro" id="IPR002220">
    <property type="entry name" value="DapA-like"/>
</dbReference>
<sequence>MAAYTKTESRVWAREKLIGAVNCTIPSFTADLLNLNEKGVRHDIALAKEHGFIGSLAIGEVSISLDEYIEFVRISKDEAGDDFFICHHACFNTLEENIEMAQRAEAAGADLILLTYPPSFYPETEDEVFEYTKAFADATDLAIILFPMTIWNFSRLHPSDISTRLTRRILDAAPNVAVIKTEGGYPNIMNAVECHRLFGDEVVISVPIEGDLIPLSQVIPIQLSATSDHEYFGPLIPRIMQLIRDGKHDEATELYWRLHPARVAKNGLFPAVHGGSVLNRMGWKFQGWLQGYNGGPLRMPTMRLQDKQMKGYRAALIEAGFDIPDEPFKNFFLGRNPA</sequence>
<reference evidence="3 4" key="1">
    <citation type="submission" date="2024-06" db="EMBL/GenBank/DDBJ databases">
        <title>The Natural Products Discovery Center: Release of the First 8490 Sequenced Strains for Exploring Actinobacteria Biosynthetic Diversity.</title>
        <authorList>
            <person name="Kalkreuter E."/>
            <person name="Kautsar S.A."/>
            <person name="Yang D."/>
            <person name="Bader C.D."/>
            <person name="Teijaro C.N."/>
            <person name="Fluegel L."/>
            <person name="Davis C.M."/>
            <person name="Simpson J.R."/>
            <person name="Lauterbach L."/>
            <person name="Steele A.D."/>
            <person name="Gui C."/>
            <person name="Meng S."/>
            <person name="Li G."/>
            <person name="Viehrig K."/>
            <person name="Ye F."/>
            <person name="Su P."/>
            <person name="Kiefer A.F."/>
            <person name="Nichols A."/>
            <person name="Cepeda A.J."/>
            <person name="Yan W."/>
            <person name="Fan B."/>
            <person name="Jiang Y."/>
            <person name="Adhikari A."/>
            <person name="Zheng C.-J."/>
            <person name="Schuster L."/>
            <person name="Cowan T.M."/>
            <person name="Smanski M.J."/>
            <person name="Chevrette M.G."/>
            <person name="De Carvalho L.P.S."/>
            <person name="Shen B."/>
        </authorList>
    </citation>
    <scope>NUCLEOTIDE SEQUENCE [LARGE SCALE GENOMIC DNA]</scope>
    <source>
        <strain evidence="3 4">NPDC050671</strain>
    </source>
</reference>
<dbReference type="Proteomes" id="UP001551658">
    <property type="component" value="Unassembled WGS sequence"/>
</dbReference>
<dbReference type="EC" id="4.3.3.7" evidence="3"/>
<keyword evidence="2 3" id="KW-0456">Lyase</keyword>
<dbReference type="PANTHER" id="PTHR12128:SF66">
    <property type="entry name" value="4-HYDROXY-2-OXOGLUTARATE ALDOLASE, MITOCHONDRIAL"/>
    <property type="match status" value="1"/>
</dbReference>
<dbReference type="Pfam" id="PF00701">
    <property type="entry name" value="DHDPS"/>
    <property type="match status" value="1"/>
</dbReference>
<evidence type="ECO:0000256" key="1">
    <source>
        <dbReference type="ARBA" id="ARBA00007592"/>
    </source>
</evidence>
<dbReference type="RefSeq" id="WP_357974042.1">
    <property type="nucleotide sequence ID" value="NZ_JBFAIH010000002.1"/>
</dbReference>
<comment type="caution">
    <text evidence="3">The sequence shown here is derived from an EMBL/GenBank/DDBJ whole genome shotgun (WGS) entry which is preliminary data.</text>
</comment>
<keyword evidence="4" id="KW-1185">Reference proteome</keyword>
<dbReference type="PANTHER" id="PTHR12128">
    <property type="entry name" value="DIHYDRODIPICOLINATE SYNTHASE"/>
    <property type="match status" value="1"/>
</dbReference>
<evidence type="ECO:0000256" key="2">
    <source>
        <dbReference type="ARBA" id="ARBA00023239"/>
    </source>
</evidence>